<dbReference type="RefSeq" id="WP_310342301.1">
    <property type="nucleotide sequence ID" value="NZ_JAVDXO010000004.1"/>
</dbReference>
<organism evidence="1 2">
    <name type="scientific">Rhodoferax saidenbachensis</name>
    <dbReference type="NCBI Taxonomy" id="1484693"/>
    <lineage>
        <taxon>Bacteria</taxon>
        <taxon>Pseudomonadati</taxon>
        <taxon>Pseudomonadota</taxon>
        <taxon>Betaproteobacteria</taxon>
        <taxon>Burkholderiales</taxon>
        <taxon>Comamonadaceae</taxon>
        <taxon>Rhodoferax</taxon>
    </lineage>
</organism>
<dbReference type="Proteomes" id="UP001268089">
    <property type="component" value="Unassembled WGS sequence"/>
</dbReference>
<keyword evidence="1" id="KW-0808">Transferase</keyword>
<keyword evidence="2" id="KW-1185">Reference proteome</keyword>
<dbReference type="InterPro" id="IPR042258">
    <property type="entry name" value="DGOK_N"/>
</dbReference>
<reference evidence="1 2" key="1">
    <citation type="submission" date="2023-07" db="EMBL/GenBank/DDBJ databases">
        <title>Sorghum-associated microbial communities from plants grown in Nebraska, USA.</title>
        <authorList>
            <person name="Schachtman D."/>
        </authorList>
    </citation>
    <scope>NUCLEOTIDE SEQUENCE [LARGE SCALE GENOMIC DNA]</scope>
    <source>
        <strain evidence="1 2">BE308</strain>
    </source>
</reference>
<gene>
    <name evidence="1" type="ORF">J2X15_002077</name>
</gene>
<sequence>MNSKNMAANPAVSIVGVDWGTTHRRAYAITGDGLLAREASDSDGALACKGRFPAALDAALQALDVQGTGVVLAGMVGSALGWHEVPYVDSSVPVQDLATHALRVPDAKTGVSAIIIPGYRVRNAQGVPDVMRGEETQLLGAWALGHRSGWFVLPGTHSKWVELNEGRVVQLRTYMTGELFDLLSKHGTVAAAAGGVAPVWDESAFAEGVKAAGHHALSHQIFSVRARVVCKDMPASSTTAYLSGLLIGTELKDVLQGNTGASPQGTFKLLGSPQLAAHYQTAAQHLGLSFDILDAKAAFVAAVHHLHLNWNPL</sequence>
<evidence type="ECO:0000313" key="1">
    <source>
        <dbReference type="EMBL" id="MDR7306791.1"/>
    </source>
</evidence>
<accession>A0ABU1ZPB5</accession>
<dbReference type="GO" id="GO:0008671">
    <property type="term" value="F:2-dehydro-3-deoxygalactonokinase activity"/>
    <property type="evidence" value="ECO:0007669"/>
    <property type="project" value="UniProtKB-EC"/>
</dbReference>
<dbReference type="EC" id="2.7.1.58" evidence="1"/>
<dbReference type="Gene3D" id="3.30.420.310">
    <property type="entry name" value="2-keto-3-deoxy-galactonokinase, C-terminal domain"/>
    <property type="match status" value="1"/>
</dbReference>
<dbReference type="Pfam" id="PF05035">
    <property type="entry name" value="DGOK"/>
    <property type="match status" value="1"/>
</dbReference>
<evidence type="ECO:0000313" key="2">
    <source>
        <dbReference type="Proteomes" id="UP001268089"/>
    </source>
</evidence>
<dbReference type="Gene3D" id="3.30.420.300">
    <property type="entry name" value="2-keto-3-deoxy-galactonokinase, substrate binding domain"/>
    <property type="match status" value="1"/>
</dbReference>
<protein>
    <submittedName>
        <fullName evidence="1">2-dehydro-3-deoxygalactonokinase</fullName>
        <ecNumber evidence="1">2.7.1.58</ecNumber>
    </submittedName>
</protein>
<name>A0ABU1ZPB5_9BURK</name>
<dbReference type="EMBL" id="JAVDXO010000004">
    <property type="protein sequence ID" value="MDR7306791.1"/>
    <property type="molecule type" value="Genomic_DNA"/>
</dbReference>
<proteinExistence type="predicted"/>
<dbReference type="InterPro" id="IPR007729">
    <property type="entry name" value="DGOK"/>
</dbReference>
<comment type="caution">
    <text evidence="1">The sequence shown here is derived from an EMBL/GenBank/DDBJ whole genome shotgun (WGS) entry which is preliminary data.</text>
</comment>
<dbReference type="InterPro" id="IPR042257">
    <property type="entry name" value="DGOK_C"/>
</dbReference>